<keyword evidence="4 8" id="KW-0507">mRNA processing</keyword>
<comment type="subunit">
    <text evidence="8">May be part of a spliceosome complex.</text>
</comment>
<dbReference type="GO" id="GO:0000398">
    <property type="term" value="P:mRNA splicing, via spliceosome"/>
    <property type="evidence" value="ECO:0007669"/>
    <property type="project" value="UniProtKB-UniRule"/>
</dbReference>
<keyword evidence="7 8" id="KW-0539">Nucleus</keyword>
<evidence type="ECO:0000256" key="6">
    <source>
        <dbReference type="ARBA" id="ARBA00023187"/>
    </source>
</evidence>
<dbReference type="HOGENOM" id="CLU_1678177_0_0_1"/>
<name>H2AS38_KAZAF</name>
<dbReference type="Proteomes" id="UP000005220">
    <property type="component" value="Chromosome 3"/>
</dbReference>
<evidence type="ECO:0000256" key="5">
    <source>
        <dbReference type="ARBA" id="ARBA00022728"/>
    </source>
</evidence>
<protein>
    <recommendedName>
        <fullName evidence="3 8">Pre-mRNA-splicing factor SYF2</fullName>
    </recommendedName>
</protein>
<dbReference type="FunCoup" id="H2AS38">
    <property type="interactions" value="183"/>
</dbReference>
<dbReference type="InParanoid" id="H2AS38"/>
<dbReference type="OrthoDB" id="199717at2759"/>
<comment type="similarity">
    <text evidence="2 8">Belongs to the SYF2 family.</text>
</comment>
<dbReference type="RefSeq" id="XP_003956323.1">
    <property type="nucleotide sequence ID" value="XM_003956274.1"/>
</dbReference>
<organism evidence="9 10">
    <name type="scientific">Kazachstania africana (strain ATCC 22294 / BCRC 22015 / CBS 2517 / CECT 1963 / NBRC 1671 / NRRL Y-8276)</name>
    <name type="common">Yeast</name>
    <name type="synonym">Kluyveromyces africanus</name>
    <dbReference type="NCBI Taxonomy" id="1071382"/>
    <lineage>
        <taxon>Eukaryota</taxon>
        <taxon>Fungi</taxon>
        <taxon>Dikarya</taxon>
        <taxon>Ascomycota</taxon>
        <taxon>Saccharomycotina</taxon>
        <taxon>Saccharomycetes</taxon>
        <taxon>Saccharomycetales</taxon>
        <taxon>Saccharomycetaceae</taxon>
        <taxon>Kazachstania</taxon>
    </lineage>
</organism>
<evidence type="ECO:0000256" key="1">
    <source>
        <dbReference type="ARBA" id="ARBA00004123"/>
    </source>
</evidence>
<dbReference type="Pfam" id="PF08231">
    <property type="entry name" value="SYF2"/>
    <property type="match status" value="1"/>
</dbReference>
<proteinExistence type="inferred from homology"/>
<dbReference type="KEGG" id="kaf:KAFR_0C01950"/>
<dbReference type="AlphaFoldDB" id="H2AS38"/>
<evidence type="ECO:0000256" key="7">
    <source>
        <dbReference type="ARBA" id="ARBA00023242"/>
    </source>
</evidence>
<comment type="function">
    <text evidence="8">Involved in pre-mRNA splicing.</text>
</comment>
<keyword evidence="10" id="KW-1185">Reference proteome</keyword>
<evidence type="ECO:0000256" key="2">
    <source>
        <dbReference type="ARBA" id="ARBA00010028"/>
    </source>
</evidence>
<evidence type="ECO:0000313" key="9">
    <source>
        <dbReference type="EMBL" id="CCF57188.1"/>
    </source>
</evidence>
<evidence type="ECO:0000256" key="4">
    <source>
        <dbReference type="ARBA" id="ARBA00022664"/>
    </source>
</evidence>
<keyword evidence="5 8" id="KW-0747">Spliceosome</keyword>
<evidence type="ECO:0000313" key="10">
    <source>
        <dbReference type="Proteomes" id="UP000005220"/>
    </source>
</evidence>
<evidence type="ECO:0000256" key="8">
    <source>
        <dbReference type="RuleBase" id="RU367148"/>
    </source>
</evidence>
<comment type="subcellular location">
    <subcellularLocation>
        <location evidence="1 8">Nucleus</location>
    </subcellularLocation>
</comment>
<dbReference type="EMBL" id="HE650823">
    <property type="protein sequence ID" value="CCF57188.1"/>
    <property type="molecule type" value="Genomic_DNA"/>
</dbReference>
<dbReference type="STRING" id="1071382.H2AS38"/>
<gene>
    <name evidence="9" type="primary">KAFR0C01950</name>
    <name evidence="9" type="ORF">KAFR_0C01950</name>
</gene>
<sequence length="157" mass="18739">MEMDMANLREEFRDLRKKCREIKIENRKLISIASKPKTYSIREEEIGAEVSDEDEDDSEIIKLLTKPLREFETEAHVAENKEDIDRLTYNKEVMSLGKREKRDVESLVSEMNRISDERYKKGAQKRRRLKDTERGFINEQNKAFNLRLEKEKENGKK</sequence>
<dbReference type="GeneID" id="13885107"/>
<keyword evidence="6 8" id="KW-0508">mRNA splicing</keyword>
<reference evidence="9 10" key="1">
    <citation type="journal article" date="2011" name="Proc. Natl. Acad. Sci. U.S.A.">
        <title>Evolutionary erosion of yeast sex chromosomes by mating-type switching accidents.</title>
        <authorList>
            <person name="Gordon J.L."/>
            <person name="Armisen D."/>
            <person name="Proux-Wera E."/>
            <person name="Oheigeartaigh S.S."/>
            <person name="Byrne K.P."/>
            <person name="Wolfe K.H."/>
        </authorList>
    </citation>
    <scope>NUCLEOTIDE SEQUENCE [LARGE SCALE GENOMIC DNA]</scope>
    <source>
        <strain evidence="10">ATCC 22294 / BCRC 22015 / CBS 2517 / CECT 1963 / NBRC 1671 / NRRL Y-8276</strain>
    </source>
</reference>
<evidence type="ECO:0000256" key="3">
    <source>
        <dbReference type="ARBA" id="ARBA00014745"/>
    </source>
</evidence>
<dbReference type="InterPro" id="IPR013260">
    <property type="entry name" value="mRNA_splic_SYF2"/>
</dbReference>
<accession>H2AS38</accession>
<dbReference type="GO" id="GO:0005681">
    <property type="term" value="C:spliceosomal complex"/>
    <property type="evidence" value="ECO:0007669"/>
    <property type="project" value="UniProtKB-KW"/>
</dbReference>